<comment type="caution">
    <text evidence="6">The sequence shown here is derived from an EMBL/GenBank/DDBJ whole genome shotgun (WGS) entry which is preliminary data.</text>
</comment>
<dbReference type="InterPro" id="IPR000639">
    <property type="entry name" value="Epox_hydrolase-like"/>
</dbReference>
<dbReference type="Pfam" id="PF06441">
    <property type="entry name" value="EHN"/>
    <property type="match status" value="1"/>
</dbReference>
<proteinExistence type="inferred from homology"/>
<dbReference type="InterPro" id="IPR029058">
    <property type="entry name" value="AB_hydrolase_fold"/>
</dbReference>
<keyword evidence="7" id="KW-1185">Reference proteome</keyword>
<feature type="domain" description="Epoxide hydrolase N-terminal" evidence="5">
    <location>
        <begin position="17"/>
        <end position="122"/>
    </location>
</feature>
<dbReference type="PANTHER" id="PTHR21661:SF35">
    <property type="entry name" value="EPOXIDE HYDROLASE"/>
    <property type="match status" value="1"/>
</dbReference>
<dbReference type="RefSeq" id="WP_166521241.1">
    <property type="nucleotide sequence ID" value="NZ_VLKF01000001.1"/>
</dbReference>
<evidence type="ECO:0000256" key="2">
    <source>
        <dbReference type="ARBA" id="ARBA00022797"/>
    </source>
</evidence>
<feature type="active site" description="Nucleophile" evidence="4">
    <location>
        <position position="191"/>
    </location>
</feature>
<protein>
    <submittedName>
        <fullName evidence="6">Microsomal epoxide hydrolase</fullName>
    </submittedName>
</protein>
<evidence type="ECO:0000256" key="3">
    <source>
        <dbReference type="ARBA" id="ARBA00022801"/>
    </source>
</evidence>
<dbReference type="PANTHER" id="PTHR21661">
    <property type="entry name" value="EPOXIDE HYDROLASE 1-RELATED"/>
    <property type="match status" value="1"/>
</dbReference>
<evidence type="ECO:0000313" key="7">
    <source>
        <dbReference type="Proteomes" id="UP000321490"/>
    </source>
</evidence>
<feature type="active site" description="Proton acceptor" evidence="4">
    <location>
        <position position="377"/>
    </location>
</feature>
<reference evidence="6 7" key="1">
    <citation type="submission" date="2019-07" db="EMBL/GenBank/DDBJ databases">
        <title>R&amp;d 2014.</title>
        <authorList>
            <person name="Klenk H.-P."/>
        </authorList>
    </citation>
    <scope>NUCLEOTIDE SEQUENCE [LARGE SCALE GENOMIC DNA]</scope>
    <source>
        <strain evidence="6 7">DSM 45764</strain>
    </source>
</reference>
<dbReference type="PRINTS" id="PR00412">
    <property type="entry name" value="EPOXHYDRLASE"/>
</dbReference>
<dbReference type="GO" id="GO:0004301">
    <property type="term" value="F:epoxide hydrolase activity"/>
    <property type="evidence" value="ECO:0007669"/>
    <property type="project" value="TreeGrafter"/>
</dbReference>
<dbReference type="SUPFAM" id="SSF53474">
    <property type="entry name" value="alpha/beta-Hydrolases"/>
    <property type="match status" value="1"/>
</dbReference>
<feature type="active site" description="Proton donor" evidence="4">
    <location>
        <position position="321"/>
    </location>
</feature>
<dbReference type="EMBL" id="VLKF01000001">
    <property type="protein sequence ID" value="TWH74848.1"/>
    <property type="molecule type" value="Genomic_DNA"/>
</dbReference>
<keyword evidence="3 6" id="KW-0378">Hydrolase</keyword>
<dbReference type="InterPro" id="IPR016292">
    <property type="entry name" value="Epoxide_hydrolase"/>
</dbReference>
<dbReference type="Gene3D" id="3.40.50.1820">
    <property type="entry name" value="alpha/beta hydrolase"/>
    <property type="match status" value="1"/>
</dbReference>
<sequence length="399" mass="43944">MSTTNHPDRAATAADAVHPFTVDVPQAQLDDLQQRLAATRWPDAETVADTSQGPQLAKVRALVERWRTGYDWRATEALLNGWDQFVTTIDGLDVHFLHVRSPEPDAMPMVMTHGWPGSVLEFRSVIGPLTDPVAHGGRAEDAFSLVIPSLPGFGFSGRPTGTGWDLPRTARAWITLMARLGYDRFVAQGGDLGAGVTEEMAALTATTPTGLAGMHLNMAMFWPTPQEMAEATPEEQQMLTEARYYDEVLSGYAKQMSTRPQTIGYALSDSPVGLAAWIYAMFQDVGGARGDAEAVFDVDEMIDDVMLYWLTGTAASSARMYWELAQGQWGPPAGAAPIDLPTGITIMPGEYVRKSRRWVERRYTDLLHFDQVAAGGHFAALEQPELLVEEIRTTFRRLR</sequence>
<organism evidence="6 7">
    <name type="scientific">Modestobacter roseus</name>
    <dbReference type="NCBI Taxonomy" id="1181884"/>
    <lineage>
        <taxon>Bacteria</taxon>
        <taxon>Bacillati</taxon>
        <taxon>Actinomycetota</taxon>
        <taxon>Actinomycetes</taxon>
        <taxon>Geodermatophilales</taxon>
        <taxon>Geodermatophilaceae</taxon>
        <taxon>Modestobacter</taxon>
    </lineage>
</organism>
<dbReference type="AlphaFoldDB" id="A0A562IV70"/>
<evidence type="ECO:0000313" key="6">
    <source>
        <dbReference type="EMBL" id="TWH74848.1"/>
    </source>
</evidence>
<dbReference type="Proteomes" id="UP000321490">
    <property type="component" value="Unassembled WGS sequence"/>
</dbReference>
<keyword evidence="2" id="KW-0058">Aromatic hydrocarbons catabolism</keyword>
<gene>
    <name evidence="6" type="ORF">JD78_03393</name>
</gene>
<dbReference type="GO" id="GO:0097176">
    <property type="term" value="P:epoxide metabolic process"/>
    <property type="evidence" value="ECO:0007669"/>
    <property type="project" value="TreeGrafter"/>
</dbReference>
<accession>A0A562IV70</accession>
<dbReference type="InterPro" id="IPR010497">
    <property type="entry name" value="Epoxide_hydro_N"/>
</dbReference>
<evidence type="ECO:0000256" key="4">
    <source>
        <dbReference type="PIRSR" id="PIRSR001112-1"/>
    </source>
</evidence>
<evidence type="ECO:0000259" key="5">
    <source>
        <dbReference type="Pfam" id="PF06441"/>
    </source>
</evidence>
<comment type="similarity">
    <text evidence="1">Belongs to the peptidase S33 family.</text>
</comment>
<evidence type="ECO:0000256" key="1">
    <source>
        <dbReference type="ARBA" id="ARBA00010088"/>
    </source>
</evidence>
<dbReference type="PIRSF" id="PIRSF001112">
    <property type="entry name" value="Epoxide_hydrolase"/>
    <property type="match status" value="1"/>
</dbReference>
<name>A0A562IV70_9ACTN</name>